<feature type="compositionally biased region" description="Basic and acidic residues" evidence="1">
    <location>
        <begin position="268"/>
        <end position="287"/>
    </location>
</feature>
<reference evidence="2" key="1">
    <citation type="journal article" date="2022" name="Int. J. Mol. Sci.">
        <title>Draft Genome of Tanacetum Coccineum: Genomic Comparison of Closely Related Tanacetum-Family Plants.</title>
        <authorList>
            <person name="Yamashiro T."/>
            <person name="Shiraishi A."/>
            <person name="Nakayama K."/>
            <person name="Satake H."/>
        </authorList>
    </citation>
    <scope>NUCLEOTIDE SEQUENCE</scope>
</reference>
<evidence type="ECO:0008006" key="4">
    <source>
        <dbReference type="Google" id="ProtNLM"/>
    </source>
</evidence>
<organism evidence="2 3">
    <name type="scientific">Tanacetum coccineum</name>
    <dbReference type="NCBI Taxonomy" id="301880"/>
    <lineage>
        <taxon>Eukaryota</taxon>
        <taxon>Viridiplantae</taxon>
        <taxon>Streptophyta</taxon>
        <taxon>Embryophyta</taxon>
        <taxon>Tracheophyta</taxon>
        <taxon>Spermatophyta</taxon>
        <taxon>Magnoliopsida</taxon>
        <taxon>eudicotyledons</taxon>
        <taxon>Gunneridae</taxon>
        <taxon>Pentapetalae</taxon>
        <taxon>asterids</taxon>
        <taxon>campanulids</taxon>
        <taxon>Asterales</taxon>
        <taxon>Asteraceae</taxon>
        <taxon>Asteroideae</taxon>
        <taxon>Anthemideae</taxon>
        <taxon>Anthemidinae</taxon>
        <taxon>Tanacetum</taxon>
    </lineage>
</organism>
<sequence>MEMILKAKDSNYLVDEDNNMDEVDVDMEEFECYIDEAVEFIGCRYKVQPLVDEEEDGEDVEVLDNDYFENASDGEDEDQVKAYIKEHSIKTRREIRMEKIGNERVRAICKGVIPSLPAYEDLVFNRKLVGRRDKPIIVTLEFAREYLMKRIVNVNKVIKRCHGPLTPTAIKILKANSDEAKKYSVDWGGDKFYQFSGPWGGQVVVNVMARTCTYGRWELTGRIHLSKCNVSTTLLPPEYQPQMDRPKTKRRKSKAKKDVLKIVKNGKLSREHKTVTCDKCKTKDHNSRSCTRPRVPNSKKRKTSSK</sequence>
<dbReference type="EMBL" id="BQNB010019226">
    <property type="protein sequence ID" value="GJT83057.1"/>
    <property type="molecule type" value="Genomic_DNA"/>
</dbReference>
<name>A0ABQ5H587_9ASTR</name>
<accession>A0ABQ5H587</accession>
<dbReference type="PANTHER" id="PTHR31973">
    <property type="entry name" value="POLYPROTEIN, PUTATIVE-RELATED"/>
    <property type="match status" value="1"/>
</dbReference>
<keyword evidence="3" id="KW-1185">Reference proteome</keyword>
<dbReference type="Proteomes" id="UP001151760">
    <property type="component" value="Unassembled WGS sequence"/>
</dbReference>
<gene>
    <name evidence="2" type="ORF">Tco_1057399</name>
</gene>
<dbReference type="PANTHER" id="PTHR31973:SF190">
    <property type="entry name" value="MULE TRANSPOSASE DOMAIN-CONTAINING PROTEIN"/>
    <property type="match status" value="1"/>
</dbReference>
<proteinExistence type="predicted"/>
<evidence type="ECO:0000313" key="3">
    <source>
        <dbReference type="Proteomes" id="UP001151760"/>
    </source>
</evidence>
<evidence type="ECO:0000256" key="1">
    <source>
        <dbReference type="SAM" id="MobiDB-lite"/>
    </source>
</evidence>
<comment type="caution">
    <text evidence="2">The sequence shown here is derived from an EMBL/GenBank/DDBJ whole genome shotgun (WGS) entry which is preliminary data.</text>
</comment>
<evidence type="ECO:0000313" key="2">
    <source>
        <dbReference type="EMBL" id="GJT83057.1"/>
    </source>
</evidence>
<feature type="compositionally biased region" description="Basic residues" evidence="1">
    <location>
        <begin position="297"/>
        <end position="306"/>
    </location>
</feature>
<reference evidence="2" key="2">
    <citation type="submission" date="2022-01" db="EMBL/GenBank/DDBJ databases">
        <authorList>
            <person name="Yamashiro T."/>
            <person name="Shiraishi A."/>
            <person name="Satake H."/>
            <person name="Nakayama K."/>
        </authorList>
    </citation>
    <scope>NUCLEOTIDE SEQUENCE</scope>
</reference>
<feature type="region of interest" description="Disordered" evidence="1">
    <location>
        <begin position="236"/>
        <end position="306"/>
    </location>
</feature>
<protein>
    <recommendedName>
        <fullName evidence="4">Transposase</fullName>
    </recommendedName>
</protein>